<dbReference type="Gene3D" id="2.115.10.20">
    <property type="entry name" value="Glycosyl hydrolase domain, family 43"/>
    <property type="match status" value="1"/>
</dbReference>
<dbReference type="SUPFAM" id="SSF75005">
    <property type="entry name" value="Arabinanase/levansucrase/invertase"/>
    <property type="match status" value="1"/>
</dbReference>
<evidence type="ECO:0000256" key="2">
    <source>
        <dbReference type="ARBA" id="ARBA00023277"/>
    </source>
</evidence>
<dbReference type="PANTHER" id="PTHR43772:SF2">
    <property type="entry name" value="PUTATIVE (AFU_ORTHOLOGUE AFUA_2G04480)-RELATED"/>
    <property type="match status" value="1"/>
</dbReference>
<keyword evidence="2" id="KW-0119">Carbohydrate metabolism</keyword>
<name>A0A2U1B2W5_9BACT</name>
<evidence type="ECO:0000259" key="3">
    <source>
        <dbReference type="Pfam" id="PF24793"/>
    </source>
</evidence>
<dbReference type="InterPro" id="IPR036477">
    <property type="entry name" value="Formyl_transf_N_sf"/>
</dbReference>
<dbReference type="Gene3D" id="3.40.50.170">
    <property type="entry name" value="Formyl transferase, N-terminal domain"/>
    <property type="match status" value="1"/>
</dbReference>
<dbReference type="PANTHER" id="PTHR43772">
    <property type="entry name" value="ENDO-1,4-BETA-XYLANASE"/>
    <property type="match status" value="1"/>
</dbReference>
<keyword evidence="1" id="KW-0858">Xylan degradation</keyword>
<sequence>MVKIDNKEIKVVILLNSTTVPSWVKYIWDYIENHPKYNVVSIVINSNPISNPNASFYRLLRKADRFLFKYSPDPFKRTHLNFNSEVKELNIRPIQKRFSDYFTPEDIQKIKDVDPELILRFGFRIIRGEILSIPKYGIWSLHHADHIVNRGGPPGFWEVVLNEPNTGITLQTLTEDLDGGKIIAKSFIKTDYTSFNRNQAALYWSAAELFKNKLDDFSKGEVHLDKVVDNVSLPEFYSHPLYKDPDNLTSLKIGVRFLAKSSIRKLKDVFYGEQWAIGYAIKSDIESSFFRYKGLYPPKNCIWADPFCVKKDGELFLFAEQKKGKENGEIISFKYDAPTKSFKNLGVVLKEPFHLSYPFVFEQDNHFYMIPESGSINKIVLYESIDFPFKWTQKRVLIDNIAAYDATLYLHEGLWYLFASIKPIKGMSANEQLHIYFTDNLLEGTWQPHKLNPVKHDARGARPAGKIFEYKNTIYRPAQIASYKYGYGIKFFEVIKLTPEVFEEIPVGETKPLWDKNLLATHTFNFIPGISVIDFQKRVRRF</sequence>
<dbReference type="Pfam" id="PF24793">
    <property type="entry name" value="GINT1_N"/>
    <property type="match status" value="1"/>
</dbReference>
<feature type="domain" description="Glucosamine inositolphosphorylceramide transferase 1 N-terminal" evidence="3">
    <location>
        <begin position="303"/>
        <end position="507"/>
    </location>
</feature>
<evidence type="ECO:0000256" key="1">
    <source>
        <dbReference type="ARBA" id="ARBA00022651"/>
    </source>
</evidence>
<dbReference type="InterPro" id="IPR052176">
    <property type="entry name" value="Glycosyl_Hydrlase_43_Enz"/>
</dbReference>
<dbReference type="GO" id="GO:0045493">
    <property type="term" value="P:xylan catabolic process"/>
    <property type="evidence" value="ECO:0007669"/>
    <property type="project" value="UniProtKB-KW"/>
</dbReference>
<dbReference type="SUPFAM" id="SSF53328">
    <property type="entry name" value="Formyltransferase"/>
    <property type="match status" value="1"/>
</dbReference>
<gene>
    <name evidence="4" type="ORF">C8E01_102202</name>
</gene>
<dbReference type="EMBL" id="QEKI01000002">
    <property type="protein sequence ID" value="PVY43026.1"/>
    <property type="molecule type" value="Genomic_DNA"/>
</dbReference>
<dbReference type="RefSeq" id="WP_116542067.1">
    <property type="nucleotide sequence ID" value="NZ_QEKI01000002.1"/>
</dbReference>
<keyword evidence="1" id="KW-0624">Polysaccharide degradation</keyword>
<proteinExistence type="predicted"/>
<accession>A0A2U1B2W5</accession>
<keyword evidence="5" id="KW-1185">Reference proteome</keyword>
<evidence type="ECO:0000313" key="4">
    <source>
        <dbReference type="EMBL" id="PVY43026.1"/>
    </source>
</evidence>
<dbReference type="AlphaFoldDB" id="A0A2U1B2W5"/>
<dbReference type="Proteomes" id="UP000245466">
    <property type="component" value="Unassembled WGS sequence"/>
</dbReference>
<organism evidence="4 5">
    <name type="scientific">Pontibacter virosus</name>
    <dbReference type="NCBI Taxonomy" id="1765052"/>
    <lineage>
        <taxon>Bacteria</taxon>
        <taxon>Pseudomonadati</taxon>
        <taxon>Bacteroidota</taxon>
        <taxon>Cytophagia</taxon>
        <taxon>Cytophagales</taxon>
        <taxon>Hymenobacteraceae</taxon>
        <taxon>Pontibacter</taxon>
    </lineage>
</organism>
<evidence type="ECO:0000313" key="5">
    <source>
        <dbReference type="Proteomes" id="UP000245466"/>
    </source>
</evidence>
<reference evidence="4 5" key="1">
    <citation type="submission" date="2018-04" db="EMBL/GenBank/DDBJ databases">
        <title>Genomic Encyclopedia of Type Strains, Phase IV (KMG-IV): sequencing the most valuable type-strain genomes for metagenomic binning, comparative biology and taxonomic classification.</title>
        <authorList>
            <person name="Goeker M."/>
        </authorList>
    </citation>
    <scope>NUCLEOTIDE SEQUENCE [LARGE SCALE GENOMIC DNA]</scope>
    <source>
        <strain evidence="4 5">DSM 100231</strain>
    </source>
</reference>
<dbReference type="InterPro" id="IPR023296">
    <property type="entry name" value="Glyco_hydro_beta-prop_sf"/>
</dbReference>
<dbReference type="OrthoDB" id="9806170at2"/>
<protein>
    <recommendedName>
        <fullName evidence="3">Glucosamine inositolphosphorylceramide transferase 1 N-terminal domain-containing protein</fullName>
    </recommendedName>
</protein>
<dbReference type="InterPro" id="IPR056442">
    <property type="entry name" value="GINT1_N"/>
</dbReference>
<comment type="caution">
    <text evidence="4">The sequence shown here is derived from an EMBL/GenBank/DDBJ whole genome shotgun (WGS) entry which is preliminary data.</text>
</comment>